<evidence type="ECO:0000313" key="1">
    <source>
        <dbReference type="EMBL" id="EAZ80717.1"/>
    </source>
</evidence>
<dbReference type="PROSITE" id="PS51257">
    <property type="entry name" value="PROKAR_LIPOPROTEIN"/>
    <property type="match status" value="1"/>
</dbReference>
<dbReference type="STRING" id="388413.ALPR1_07325"/>
<name>A3HZN1_9BACT</name>
<proteinExistence type="predicted"/>
<organism evidence="1 2">
    <name type="scientific">Algoriphagus machipongonensis</name>
    <dbReference type="NCBI Taxonomy" id="388413"/>
    <lineage>
        <taxon>Bacteria</taxon>
        <taxon>Pseudomonadati</taxon>
        <taxon>Bacteroidota</taxon>
        <taxon>Cytophagia</taxon>
        <taxon>Cytophagales</taxon>
        <taxon>Cyclobacteriaceae</taxon>
        <taxon>Algoriphagus</taxon>
    </lineage>
</organism>
<dbReference type="OrthoDB" id="815690at2"/>
<gene>
    <name evidence="1" type="ORF">ALPR1_07325</name>
</gene>
<dbReference type="EMBL" id="AAXU02000001">
    <property type="protein sequence ID" value="EAZ80717.1"/>
    <property type="molecule type" value="Genomic_DNA"/>
</dbReference>
<sequence length="362" mass="41318">MSLKRRCKSLFCLFITLFSCSESHISVDGFEFEISERKEFFIGQGGLTTDGYHTVFLDSTKTKGTIYNKIAHSLDSIFISADSAWSQDGEIMETEGPYGVGTVFTYFSSPEFNMFINSQEFFRQNVQTKEVSRKFLQEYGIFGDLKYPAIAISGASREFTGLDQRDNIGYFIYDFENQIKVIGYNVDQDSMFILPVALDSSRFYNTSFKVKWKNVTIGGGDDPQLSVIGDKLVVSYPSFSDILVYDLNAGLQQTYTSESNSFPSQKRRPENYREEVDSGELLWDWQEAWKNQVRFGSISYIKDLNVYVRTVKGEGEEDAALFLEVFDSSFEKVSELSLSEINQDLSTTFINTKYGLLFRGKD</sequence>
<dbReference type="AlphaFoldDB" id="A3HZN1"/>
<comment type="caution">
    <text evidence="1">The sequence shown here is derived from an EMBL/GenBank/DDBJ whole genome shotgun (WGS) entry which is preliminary data.</text>
</comment>
<evidence type="ECO:0008006" key="3">
    <source>
        <dbReference type="Google" id="ProtNLM"/>
    </source>
</evidence>
<accession>A3HZN1</accession>
<evidence type="ECO:0000313" key="2">
    <source>
        <dbReference type="Proteomes" id="UP000003919"/>
    </source>
</evidence>
<dbReference type="HOGENOM" id="CLU_764268_0_0_10"/>
<protein>
    <recommendedName>
        <fullName evidence="3">Lipoprotein</fullName>
    </recommendedName>
</protein>
<keyword evidence="2" id="KW-1185">Reference proteome</keyword>
<reference evidence="1 2" key="1">
    <citation type="journal article" date="2011" name="J. Bacteriol.">
        <title>Complete genome sequence of Algoriphagus sp. PR1, bacterial prey of a colony-forming choanoflagellate.</title>
        <authorList>
            <person name="Alegado R.A."/>
            <person name="Ferriera S."/>
            <person name="Nusbaum C."/>
            <person name="Young S.K."/>
            <person name="Zeng Q."/>
            <person name="Imamovic A."/>
            <person name="Fairclough S.R."/>
            <person name="King N."/>
        </authorList>
    </citation>
    <scope>NUCLEOTIDE SEQUENCE [LARGE SCALE GENOMIC DNA]</scope>
    <source>
        <strain evidence="1 2">PR1</strain>
    </source>
</reference>
<dbReference type="Proteomes" id="UP000003919">
    <property type="component" value="Chromosome"/>
</dbReference>
<dbReference type="EMBL" id="CM001023">
    <property type="protein sequence ID" value="EAZ80717.1"/>
    <property type="molecule type" value="Genomic_DNA"/>
</dbReference>